<feature type="compositionally biased region" description="Basic and acidic residues" evidence="3">
    <location>
        <begin position="37"/>
        <end position="58"/>
    </location>
</feature>
<feature type="region of interest" description="Disordered" evidence="3">
    <location>
        <begin position="33"/>
        <end position="58"/>
    </location>
</feature>
<dbReference type="Pfam" id="PF04212">
    <property type="entry name" value="MIT"/>
    <property type="match status" value="1"/>
</dbReference>
<proteinExistence type="inferred from homology"/>
<feature type="region of interest" description="Disordered" evidence="3">
    <location>
        <begin position="926"/>
        <end position="950"/>
    </location>
</feature>
<evidence type="ECO:0000259" key="4">
    <source>
        <dbReference type="PROSITE" id="PS50011"/>
    </source>
</evidence>
<dbReference type="PANTHER" id="PTHR24347">
    <property type="entry name" value="SERINE/THREONINE-PROTEIN KINASE"/>
    <property type="match status" value="1"/>
</dbReference>
<protein>
    <recommendedName>
        <fullName evidence="4">Protein kinase domain-containing protein</fullName>
    </recommendedName>
</protein>
<feature type="domain" description="Protein kinase" evidence="4">
    <location>
        <begin position="191"/>
        <end position="525"/>
    </location>
</feature>
<evidence type="ECO:0000313" key="5">
    <source>
        <dbReference type="EMBL" id="KAK2605254.1"/>
    </source>
</evidence>
<dbReference type="Gene3D" id="1.20.58.80">
    <property type="entry name" value="Phosphotransferase system, lactose/cellobiose-type IIA subunit"/>
    <property type="match status" value="1"/>
</dbReference>
<feature type="region of interest" description="Disordered" evidence="3">
    <location>
        <begin position="819"/>
        <end position="839"/>
    </location>
</feature>
<organism evidence="5 6">
    <name type="scientific">Phomopsis amygdali</name>
    <name type="common">Fusicoccum amygdali</name>
    <dbReference type="NCBI Taxonomy" id="1214568"/>
    <lineage>
        <taxon>Eukaryota</taxon>
        <taxon>Fungi</taxon>
        <taxon>Dikarya</taxon>
        <taxon>Ascomycota</taxon>
        <taxon>Pezizomycotina</taxon>
        <taxon>Sordariomycetes</taxon>
        <taxon>Sordariomycetidae</taxon>
        <taxon>Diaporthales</taxon>
        <taxon>Diaporthaceae</taxon>
        <taxon>Diaporthe</taxon>
    </lineage>
</organism>
<evidence type="ECO:0000256" key="1">
    <source>
        <dbReference type="ARBA" id="ARBA00005575"/>
    </source>
</evidence>
<feature type="region of interest" description="Disordered" evidence="3">
    <location>
        <begin position="860"/>
        <end position="879"/>
    </location>
</feature>
<dbReference type="SUPFAM" id="SSF116846">
    <property type="entry name" value="MIT domain"/>
    <property type="match status" value="1"/>
</dbReference>
<gene>
    <name evidence="5" type="ORF">N8I77_008105</name>
</gene>
<sequence>MIHVLCSAVALTSQAYCASRVSLPGYAMSQLAEDETSDRKTSNHEDESIQMLESRREGTDAEIKVPLPQTDSRIGGFADEGSSIDAICWGGLYPQDRSRWSDIRLKDRNGSASAFKHQGYILGRDSECVRDGEVCAFLRDLSSNGTFVNKAMVGRNQVVELKNGHEITITESARFIFRSSDPIHRTFIQQYTLLESLGKGHIGKVFECQEKSTGERFAVKKYSFLGVPKSERYNNESIAAERNLMGLCHRNIIFMKEAFEDDISTSHVTQIANKGDLFDLIVKKAKLSEDETRHIFKQLFSAVKYMGSPYTLSQQIKLGRFDYPSPYWDSVDDPALDLIDNMLVVDPQRRFTIEQCLAHPWLTHMTSVEEATANVPPVLRRKKTLLRSGHFVSSSPMVISSQESQGPKPGPSSPGPVMITPRTKGKGKISSPFVEDSEKHKQGQPAHRSAYDEPRRRNPETTEDIGNDLKNLTLDKKASKTPLSKAMLSEALQKANTAVLLDNAKDFQDAQAAYRDASDLLHQVLLRTAGADDRKKLEAIRNTYTSRIEELNRILLEEERDTKMHPQSPTSKSIRSTYRVIEHTKSRVPLTEVERALQNSPGPSIILSDVSERAESEIEATVNTLDRTDHTISLKYDHFVELVNSATSKTPNPWTSSIQLPEDLRNDLEFNDKGQDLSSWTCTPSAHVASNEIPLRIDGHPVVLPVEYKYPLTGMFSPPPDPHPLFISPFSQLSDEDIHHVFSTFPACVGFYLLINGFLQVLMPDDFDYEEDVPSFPSEFGGLKVSLIPESACPTAGEASASTPTTTATSTRTRFERMFGQSSAQSTSAQTTGSSSDLSTNTAGVTVGCAVRAIVPGSKSKQRFEGKTGVAISPRDDNSKKYITVPTHLMTDAIIASKTRSLDSDTWKKDVKICIASNSAESRKRSSFLGSLSSSSSSSRTPDPHDDPSTWTSLVARSILYRVHPDYPTRGGQSGVPVCVVSEDPGGTGSHSVKVAGFASFVQMVSDVQKYDLEGDKLYKRLQEGRVAFYGAFQVPQELRDGYQIL</sequence>
<dbReference type="InterPro" id="IPR008984">
    <property type="entry name" value="SMAD_FHA_dom_sf"/>
</dbReference>
<dbReference type="SUPFAM" id="SSF49879">
    <property type="entry name" value="SMAD/FHA domain"/>
    <property type="match status" value="1"/>
</dbReference>
<feature type="compositionally biased region" description="Low complexity" evidence="3">
    <location>
        <begin position="927"/>
        <end position="940"/>
    </location>
</feature>
<evidence type="ECO:0000256" key="3">
    <source>
        <dbReference type="SAM" id="MobiDB-lite"/>
    </source>
</evidence>
<keyword evidence="2" id="KW-0175">Coiled coil</keyword>
<dbReference type="InterPro" id="IPR000719">
    <property type="entry name" value="Prot_kinase_dom"/>
</dbReference>
<comment type="similarity">
    <text evidence="1">Belongs to the protein kinase superfamily. CAMK Ser/Thr protein kinase family. CHEK2 subfamily.</text>
</comment>
<dbReference type="InterPro" id="IPR000253">
    <property type="entry name" value="FHA_dom"/>
</dbReference>
<comment type="caution">
    <text evidence="5">The sequence shown here is derived from an EMBL/GenBank/DDBJ whole genome shotgun (WGS) entry which is preliminary data.</text>
</comment>
<feature type="compositionally biased region" description="Basic and acidic residues" evidence="3">
    <location>
        <begin position="449"/>
        <end position="460"/>
    </location>
</feature>
<keyword evidence="6" id="KW-1185">Reference proteome</keyword>
<dbReference type="InterPro" id="IPR036181">
    <property type="entry name" value="MIT_dom_sf"/>
</dbReference>
<feature type="compositionally biased region" description="Low complexity" evidence="3">
    <location>
        <begin position="820"/>
        <end position="836"/>
    </location>
</feature>
<dbReference type="InterPro" id="IPR011009">
    <property type="entry name" value="Kinase-like_dom_sf"/>
</dbReference>
<feature type="coiled-coil region" evidence="2">
    <location>
        <begin position="534"/>
        <end position="561"/>
    </location>
</feature>
<accession>A0AAD9SE89</accession>
<dbReference type="Pfam" id="PF00498">
    <property type="entry name" value="FHA"/>
    <property type="match status" value="1"/>
</dbReference>
<dbReference type="Gene3D" id="1.10.510.10">
    <property type="entry name" value="Transferase(Phosphotransferase) domain 1"/>
    <property type="match status" value="2"/>
</dbReference>
<dbReference type="PROSITE" id="PS50011">
    <property type="entry name" value="PROTEIN_KINASE_DOM"/>
    <property type="match status" value="1"/>
</dbReference>
<dbReference type="AlphaFoldDB" id="A0AAD9SE89"/>
<evidence type="ECO:0000256" key="2">
    <source>
        <dbReference type="SAM" id="Coils"/>
    </source>
</evidence>
<reference evidence="5" key="1">
    <citation type="submission" date="2023-06" db="EMBL/GenBank/DDBJ databases">
        <authorList>
            <person name="Noh H."/>
        </authorList>
    </citation>
    <scope>NUCLEOTIDE SEQUENCE</scope>
    <source>
        <strain evidence="5">DUCC20226</strain>
    </source>
</reference>
<dbReference type="Gene3D" id="2.60.200.20">
    <property type="match status" value="1"/>
</dbReference>
<feature type="region of interest" description="Disordered" evidence="3">
    <location>
        <begin position="395"/>
        <end position="473"/>
    </location>
</feature>
<dbReference type="SUPFAM" id="SSF56112">
    <property type="entry name" value="Protein kinase-like (PK-like)"/>
    <property type="match status" value="1"/>
</dbReference>
<dbReference type="InterPro" id="IPR007330">
    <property type="entry name" value="MIT_dom"/>
</dbReference>
<dbReference type="GO" id="GO:0004672">
    <property type="term" value="F:protein kinase activity"/>
    <property type="evidence" value="ECO:0007669"/>
    <property type="project" value="InterPro"/>
</dbReference>
<dbReference type="GO" id="GO:0005524">
    <property type="term" value="F:ATP binding"/>
    <property type="evidence" value="ECO:0007669"/>
    <property type="project" value="InterPro"/>
</dbReference>
<dbReference type="EMBL" id="JAUJFL010000004">
    <property type="protein sequence ID" value="KAK2605254.1"/>
    <property type="molecule type" value="Genomic_DNA"/>
</dbReference>
<name>A0AAD9SE89_PHOAM</name>
<dbReference type="Pfam" id="PF00069">
    <property type="entry name" value="Pkinase"/>
    <property type="match status" value="1"/>
</dbReference>
<evidence type="ECO:0000313" key="6">
    <source>
        <dbReference type="Proteomes" id="UP001265746"/>
    </source>
</evidence>
<dbReference type="SMART" id="SM00220">
    <property type="entry name" value="S_TKc"/>
    <property type="match status" value="1"/>
</dbReference>
<dbReference type="Proteomes" id="UP001265746">
    <property type="component" value="Unassembled WGS sequence"/>
</dbReference>